<feature type="signal peptide" evidence="1">
    <location>
        <begin position="1"/>
        <end position="25"/>
    </location>
</feature>
<keyword evidence="1" id="KW-0732">Signal</keyword>
<name>A0A8H8TRN4_9BASI</name>
<dbReference type="EMBL" id="ULHB01000076">
    <property type="protein sequence ID" value="SYW80495.1"/>
    <property type="molecule type" value="Genomic_DNA"/>
</dbReference>
<organism evidence="2 3">
    <name type="scientific">Ustilago bromivora</name>
    <dbReference type="NCBI Taxonomy" id="307758"/>
    <lineage>
        <taxon>Eukaryota</taxon>
        <taxon>Fungi</taxon>
        <taxon>Dikarya</taxon>
        <taxon>Basidiomycota</taxon>
        <taxon>Ustilaginomycotina</taxon>
        <taxon>Ustilaginomycetes</taxon>
        <taxon>Ustilaginales</taxon>
        <taxon>Ustilaginaceae</taxon>
        <taxon>Ustilago</taxon>
    </lineage>
</organism>
<evidence type="ECO:0000313" key="3">
    <source>
        <dbReference type="Proteomes" id="UP000658997"/>
    </source>
</evidence>
<gene>
    <name evidence="2" type="ORF">UBRO2_03763</name>
</gene>
<evidence type="ECO:0000256" key="1">
    <source>
        <dbReference type="SAM" id="SignalP"/>
    </source>
</evidence>
<proteinExistence type="predicted"/>
<dbReference type="AlphaFoldDB" id="A0A8H8TRN4"/>
<comment type="caution">
    <text evidence="2">The sequence shown here is derived from an EMBL/GenBank/DDBJ whole genome shotgun (WGS) entry which is preliminary data.</text>
</comment>
<feature type="chain" id="PRO_5034355251" evidence="1">
    <location>
        <begin position="26"/>
        <end position="392"/>
    </location>
</feature>
<reference evidence="2" key="1">
    <citation type="submission" date="2018-08" db="EMBL/GenBank/DDBJ databases">
        <authorList>
            <person name="Guldener U."/>
        </authorList>
    </citation>
    <scope>NUCLEOTIDE SEQUENCE</scope>
    <source>
        <strain evidence="2">UB2</strain>
    </source>
</reference>
<keyword evidence="3" id="KW-1185">Reference proteome</keyword>
<protein>
    <submittedName>
        <fullName evidence="2">Uncharacterized protein</fullName>
    </submittedName>
</protein>
<accession>A0A8H8TRN4</accession>
<evidence type="ECO:0000313" key="2">
    <source>
        <dbReference type="EMBL" id="SYW80495.1"/>
    </source>
</evidence>
<dbReference type="Proteomes" id="UP000658997">
    <property type="component" value="Unassembled WGS sequence"/>
</dbReference>
<sequence length="392" mass="43631">MLLILKVGSLLSILFFLITFEIVEGQGYSTAGTSAARSQSSALKPFLDRLLENQNLASQSSIYATTDLTQQSHKHHLLTQYIYQNGQDFNPQIVYLGTDPKDPSAHLAVKPFAPDILATAATMTPSGIPEKLFPASLEPFVNELSLRGFLYTSGIDLAFDLTNMQFRSHHALTDHFFKNGQDWNPRVIYLGEHPASPSTHMAASPNMKVHLSTASIFFFSAICCRTAHPQNPLPHQGIFYPGTDLEFHMAETSKARSAAGIAEHVFSLPSSHLSPIYGYEEGQHQAVINHIENPASRYVVLIKYRRGWTFVISPWVVRRGPDAPTQKGVLFLQAYPGGVLTPIGYADVKEGVPEGHSRDFWDTLNRAARTTREELLRRFEIDRIVTPVTIRG</sequence>